<feature type="region of interest" description="Disordered" evidence="2">
    <location>
        <begin position="22"/>
        <end position="46"/>
    </location>
</feature>
<evidence type="ECO:0000256" key="1">
    <source>
        <dbReference type="SAM" id="Coils"/>
    </source>
</evidence>
<accession>A0A0K0FEK8</accession>
<reference evidence="3" key="1">
    <citation type="submission" date="2014-07" db="EMBL/GenBank/DDBJ databases">
        <authorList>
            <person name="Martin A.A"/>
            <person name="De Silva N."/>
        </authorList>
    </citation>
    <scope>NUCLEOTIDE SEQUENCE</scope>
</reference>
<dbReference type="WBParaSite" id="SVE_0729200.1">
    <property type="protein sequence ID" value="SVE_0729200.1"/>
    <property type="gene ID" value="SVE_0729200"/>
</dbReference>
<name>A0A0K0FEK8_STRVS</name>
<keyword evidence="1" id="KW-0175">Coiled coil</keyword>
<evidence type="ECO:0000313" key="4">
    <source>
        <dbReference type="WBParaSite" id="SVE_0729200.1"/>
    </source>
</evidence>
<keyword evidence="3" id="KW-1185">Reference proteome</keyword>
<dbReference type="Proteomes" id="UP000035680">
    <property type="component" value="Unassembled WGS sequence"/>
</dbReference>
<feature type="region of interest" description="Disordered" evidence="2">
    <location>
        <begin position="89"/>
        <end position="113"/>
    </location>
</feature>
<evidence type="ECO:0000313" key="3">
    <source>
        <dbReference type="Proteomes" id="UP000035680"/>
    </source>
</evidence>
<reference evidence="4" key="2">
    <citation type="submission" date="2015-08" db="UniProtKB">
        <authorList>
            <consortium name="WormBaseParasite"/>
        </authorList>
    </citation>
    <scope>IDENTIFICATION</scope>
</reference>
<organism evidence="3 4">
    <name type="scientific">Strongyloides venezuelensis</name>
    <name type="common">Threadworm</name>
    <dbReference type="NCBI Taxonomy" id="75913"/>
    <lineage>
        <taxon>Eukaryota</taxon>
        <taxon>Metazoa</taxon>
        <taxon>Ecdysozoa</taxon>
        <taxon>Nematoda</taxon>
        <taxon>Chromadorea</taxon>
        <taxon>Rhabditida</taxon>
        <taxon>Tylenchina</taxon>
        <taxon>Panagrolaimomorpha</taxon>
        <taxon>Strongyloidoidea</taxon>
        <taxon>Strongyloididae</taxon>
        <taxon>Strongyloides</taxon>
    </lineage>
</organism>
<dbReference type="AlphaFoldDB" id="A0A0K0FEK8"/>
<proteinExistence type="predicted"/>
<protein>
    <submittedName>
        <fullName evidence="4">Uncharacterized protein</fullName>
    </submittedName>
</protein>
<feature type="coiled-coil region" evidence="1">
    <location>
        <begin position="119"/>
        <end position="146"/>
    </location>
</feature>
<evidence type="ECO:0000256" key="2">
    <source>
        <dbReference type="SAM" id="MobiDB-lite"/>
    </source>
</evidence>
<sequence length="149" mass="17538">MPLTHKSSPYLKRYRLPSLKFQSSNATKSVNYDDFSSPEEGQSEKALSQILKAKKEAHKFKSQPKNNDTSNMQKEYNVMPFLLEHEKEEKTTTNLENKCINNNNQEEVSKTEVENDMDNNKIKEMQKVICNEIENLEKRFKELELLMKF</sequence>